<sequence>FTFSHPAAVLLLMALPKHWRSATGLIIGSMVPDFKKFLRMSAHDSYNHT</sequence>
<reference evidence="1 2" key="1">
    <citation type="submission" date="2020-05" db="EMBL/GenBank/DDBJ databases">
        <title>Hymenobacter terrestris sp. nov. and Hymenobacter lapidiphilus sp. nov., isolated from regoliths in Antarctica.</title>
        <authorList>
            <person name="Sedlacek I."/>
            <person name="Pantucek R."/>
            <person name="Zeman M."/>
            <person name="Holochova P."/>
            <person name="Kralova S."/>
            <person name="Stankova E."/>
            <person name="Sedo O."/>
            <person name="Micenkova L."/>
            <person name="Svec P."/>
            <person name="Gupta V."/>
            <person name="Sood U."/>
            <person name="Korpole U.S."/>
            <person name="Lal R."/>
        </authorList>
    </citation>
    <scope>NUCLEOTIDE SEQUENCE [LARGE SCALE GENOMIC DNA]</scope>
    <source>
        <strain evidence="1 2">P5252</strain>
    </source>
</reference>
<dbReference type="Pfam" id="PF13803">
    <property type="entry name" value="DUF4184"/>
    <property type="match status" value="1"/>
</dbReference>
<evidence type="ECO:0000313" key="1">
    <source>
        <dbReference type="EMBL" id="NVO86555.1"/>
    </source>
</evidence>
<protein>
    <submittedName>
        <fullName evidence="1">DUF4184 family protein</fullName>
    </submittedName>
</protein>
<organism evidence="1 2">
    <name type="scientific">Hymenobacter terrestris</name>
    <dbReference type="NCBI Taxonomy" id="2748310"/>
    <lineage>
        <taxon>Bacteria</taxon>
        <taxon>Pseudomonadati</taxon>
        <taxon>Bacteroidota</taxon>
        <taxon>Cytophagia</taxon>
        <taxon>Cytophagales</taxon>
        <taxon>Hymenobacteraceae</taxon>
        <taxon>Hymenobacter</taxon>
    </lineage>
</organism>
<evidence type="ECO:0000313" key="2">
    <source>
        <dbReference type="Proteomes" id="UP000626554"/>
    </source>
</evidence>
<dbReference type="EMBL" id="JABKAV010000086">
    <property type="protein sequence ID" value="NVO86555.1"/>
    <property type="molecule type" value="Genomic_DNA"/>
</dbReference>
<dbReference type="Proteomes" id="UP000626554">
    <property type="component" value="Unassembled WGS sequence"/>
</dbReference>
<comment type="caution">
    <text evidence="1">The sequence shown here is derived from an EMBL/GenBank/DDBJ whole genome shotgun (WGS) entry which is preliminary data.</text>
</comment>
<gene>
    <name evidence="1" type="ORF">HW556_16850</name>
</gene>
<proteinExistence type="predicted"/>
<feature type="non-terminal residue" evidence="1">
    <location>
        <position position="1"/>
    </location>
</feature>
<keyword evidence="2" id="KW-1185">Reference proteome</keyword>
<name>A0ABX2Q6H5_9BACT</name>
<accession>A0ABX2Q6H5</accession>
<dbReference type="InterPro" id="IPR025238">
    <property type="entry name" value="DUF4184"/>
</dbReference>